<dbReference type="AlphaFoldDB" id="A0A1Q2D507"/>
<evidence type="ECO:0000313" key="9">
    <source>
        <dbReference type="Proteomes" id="UP000188246"/>
    </source>
</evidence>
<dbReference type="PANTHER" id="PTHR11537:SF254">
    <property type="entry name" value="POTASSIUM VOLTAGE-GATED CHANNEL PROTEIN SHAB"/>
    <property type="match status" value="1"/>
</dbReference>
<dbReference type="RefSeq" id="WP_077275568.1">
    <property type="nucleotide sequence ID" value="NZ_CP019609.1"/>
</dbReference>
<dbReference type="InterPro" id="IPR013099">
    <property type="entry name" value="K_chnl_dom"/>
</dbReference>
<comment type="subcellular location">
    <subcellularLocation>
        <location evidence="1">Membrane</location>
        <topology evidence="1">Multi-pass membrane protein</topology>
    </subcellularLocation>
</comment>
<keyword evidence="4" id="KW-1133">Transmembrane helix</keyword>
<evidence type="ECO:0000256" key="2">
    <source>
        <dbReference type="ARBA" id="ARBA00022448"/>
    </source>
</evidence>
<dbReference type="PANTHER" id="PTHR11537">
    <property type="entry name" value="VOLTAGE-GATED POTASSIUM CHANNEL"/>
    <property type="match status" value="1"/>
</dbReference>
<evidence type="ECO:0000256" key="6">
    <source>
        <dbReference type="ARBA" id="ARBA00023136"/>
    </source>
</evidence>
<keyword evidence="3" id="KW-0812">Transmembrane</keyword>
<dbReference type="GO" id="GO:0008076">
    <property type="term" value="C:voltage-gated potassium channel complex"/>
    <property type="evidence" value="ECO:0007669"/>
    <property type="project" value="InterPro"/>
</dbReference>
<dbReference type="EMBL" id="CP019609">
    <property type="protein sequence ID" value="AQP53478.1"/>
    <property type="molecule type" value="Genomic_DNA"/>
</dbReference>
<keyword evidence="2" id="KW-0813">Transport</keyword>
<dbReference type="OrthoDB" id="9785285at2"/>
<proteinExistence type="predicted"/>
<evidence type="ECO:0000256" key="3">
    <source>
        <dbReference type="ARBA" id="ARBA00022692"/>
    </source>
</evidence>
<evidence type="ECO:0000256" key="7">
    <source>
        <dbReference type="ARBA" id="ARBA00023303"/>
    </source>
</evidence>
<dbReference type="KEGG" id="vpi:BW732_03960"/>
<organism evidence="8 9">
    <name type="scientific">Vagococcus penaei</name>
    <dbReference type="NCBI Taxonomy" id="633807"/>
    <lineage>
        <taxon>Bacteria</taxon>
        <taxon>Bacillati</taxon>
        <taxon>Bacillota</taxon>
        <taxon>Bacilli</taxon>
        <taxon>Lactobacillales</taxon>
        <taxon>Enterococcaceae</taxon>
        <taxon>Vagococcus</taxon>
    </lineage>
</organism>
<dbReference type="InterPro" id="IPR027359">
    <property type="entry name" value="Volt_channel_dom_sf"/>
</dbReference>
<gene>
    <name evidence="8" type="ORF">BW732_03960</name>
</gene>
<dbReference type="SUPFAM" id="SSF81324">
    <property type="entry name" value="Voltage-gated potassium channels"/>
    <property type="match status" value="1"/>
</dbReference>
<sequence>MLKKLYLFLMFVLLIISGFLSLINHRLAAPLDSLVIIIFALDIFYQFYQSDNKKAFLKKHPLDFIALIPIYTGFRYFKLIPLTLAFLRITTMGTRYVIPVVNALLKSGIGRFAWYFLLVFFLLPLPMIWIEPGIKSYQDLVWWTLQTVTTVGYGDIIIYNPISRIIAGILMFLGIGMISAFTSTITKLMTNPKLIKEEVKKETHRVLEKQKINNEHDSEQVNDSLNSLSPDSLTLDDLYRLEQLIKIEIKKQTKL</sequence>
<keyword evidence="5" id="KW-0406">Ion transport</keyword>
<evidence type="ECO:0000256" key="5">
    <source>
        <dbReference type="ARBA" id="ARBA00023065"/>
    </source>
</evidence>
<evidence type="ECO:0000256" key="4">
    <source>
        <dbReference type="ARBA" id="ARBA00022989"/>
    </source>
</evidence>
<evidence type="ECO:0000256" key="1">
    <source>
        <dbReference type="ARBA" id="ARBA00004141"/>
    </source>
</evidence>
<dbReference type="GO" id="GO:0005249">
    <property type="term" value="F:voltage-gated potassium channel activity"/>
    <property type="evidence" value="ECO:0007669"/>
    <property type="project" value="InterPro"/>
</dbReference>
<accession>A0A1Q2D507</accession>
<dbReference type="Pfam" id="PF07885">
    <property type="entry name" value="Ion_trans_2"/>
    <property type="match status" value="1"/>
</dbReference>
<dbReference type="Gene3D" id="1.10.287.70">
    <property type="match status" value="1"/>
</dbReference>
<name>A0A1Q2D507_9ENTE</name>
<dbReference type="STRING" id="633807.BW732_03960"/>
<evidence type="ECO:0000313" key="8">
    <source>
        <dbReference type="EMBL" id="AQP53478.1"/>
    </source>
</evidence>
<keyword evidence="9" id="KW-1185">Reference proteome</keyword>
<dbReference type="InterPro" id="IPR028325">
    <property type="entry name" value="VG_K_chnl"/>
</dbReference>
<dbReference type="Proteomes" id="UP000188246">
    <property type="component" value="Chromosome"/>
</dbReference>
<dbReference type="Gene3D" id="1.20.120.350">
    <property type="entry name" value="Voltage-gated potassium channels. Chain C"/>
    <property type="match status" value="1"/>
</dbReference>
<keyword evidence="6" id="KW-0472">Membrane</keyword>
<protein>
    <submittedName>
        <fullName evidence="8">Uncharacterized protein</fullName>
    </submittedName>
</protein>
<keyword evidence="7" id="KW-0407">Ion channel</keyword>
<dbReference type="GO" id="GO:0001508">
    <property type="term" value="P:action potential"/>
    <property type="evidence" value="ECO:0007669"/>
    <property type="project" value="TreeGrafter"/>
</dbReference>
<reference evidence="8 9" key="1">
    <citation type="journal article" date="2010" name="Int. J. Syst. Evol. Microbiol.">
        <title>Vagococcus penaei sp. nov., isolated from spoilage microbiota of cooked shrimp (Penaeus vannamei).</title>
        <authorList>
            <person name="Jaffres E."/>
            <person name="Prevost H."/>
            <person name="Rossero A."/>
            <person name="Joffraud J.J."/>
            <person name="Dousset X."/>
        </authorList>
    </citation>
    <scope>NUCLEOTIDE SEQUENCE [LARGE SCALE GENOMIC DNA]</scope>
    <source>
        <strain evidence="8 9">CD276</strain>
    </source>
</reference>